<dbReference type="SUPFAM" id="SSF52172">
    <property type="entry name" value="CheY-like"/>
    <property type="match status" value="1"/>
</dbReference>
<gene>
    <name evidence="4" type="ORF">HQ497_02365</name>
</gene>
<dbReference type="InterPro" id="IPR001789">
    <property type="entry name" value="Sig_transdc_resp-reg_receiver"/>
</dbReference>
<protein>
    <submittedName>
        <fullName evidence="4">Response regulator</fullName>
    </submittedName>
</protein>
<dbReference type="InterPro" id="IPR050595">
    <property type="entry name" value="Bact_response_regulator"/>
</dbReference>
<dbReference type="GO" id="GO:0000160">
    <property type="term" value="P:phosphorelay signal transduction system"/>
    <property type="evidence" value="ECO:0007669"/>
    <property type="project" value="InterPro"/>
</dbReference>
<accession>A0A973A706</accession>
<sequence length="307" mass="34052">MSQSKYKILIVDDDEDVHAVTQLSLRGFKHQGKRCEFLAAHSGKEAVDMMAAHPGVSVVLLDVVMESDHAGLDACRAIREDLNNQFVRIILRTGQPGSSPEKETIDTYDIDGYLAKSEMTANKLYSTIRTALKAWTELDDLERHRRALALIHECSMSVYSFDPVEVALERILDTASKIAQSDLTILSLETFDESEVPSSYITHRAEGETDDGGEVVARLVKNTNHLVSQSARSEPIFATEGVIFPFALHHELGHGWLFIKTPSLDNLQQQSLSLLCGYAANALYSTVAQRVLIASKDIEDDFNVMSI</sequence>
<evidence type="ECO:0000256" key="1">
    <source>
        <dbReference type="ARBA" id="ARBA00022553"/>
    </source>
</evidence>
<dbReference type="Pfam" id="PF00072">
    <property type="entry name" value="Response_reg"/>
    <property type="match status" value="1"/>
</dbReference>
<reference evidence="4" key="1">
    <citation type="submission" date="2020-05" db="EMBL/GenBank/DDBJ databases">
        <title>Sulfur intermediates as new biogeochemical hubs in an aquatic model microbial ecosystem.</title>
        <authorList>
            <person name="Vigneron A."/>
        </authorList>
    </citation>
    <scope>NUCLEOTIDE SEQUENCE</scope>
    <source>
        <strain evidence="4">Bin.250</strain>
    </source>
</reference>
<dbReference type="PANTHER" id="PTHR44591">
    <property type="entry name" value="STRESS RESPONSE REGULATOR PROTEIN 1"/>
    <property type="match status" value="1"/>
</dbReference>
<evidence type="ECO:0000313" key="4">
    <source>
        <dbReference type="EMBL" id="NQV64184.1"/>
    </source>
</evidence>
<evidence type="ECO:0000259" key="3">
    <source>
        <dbReference type="PROSITE" id="PS50110"/>
    </source>
</evidence>
<dbReference type="InterPro" id="IPR021800">
    <property type="entry name" value="DUF3369"/>
</dbReference>
<organism evidence="4 5">
    <name type="scientific">SAR86 cluster bacterium</name>
    <dbReference type="NCBI Taxonomy" id="2030880"/>
    <lineage>
        <taxon>Bacteria</taxon>
        <taxon>Pseudomonadati</taxon>
        <taxon>Pseudomonadota</taxon>
        <taxon>Gammaproteobacteria</taxon>
        <taxon>SAR86 cluster</taxon>
    </lineage>
</organism>
<evidence type="ECO:0000313" key="5">
    <source>
        <dbReference type="Proteomes" id="UP000754644"/>
    </source>
</evidence>
<comment type="caution">
    <text evidence="4">The sequence shown here is derived from an EMBL/GenBank/DDBJ whole genome shotgun (WGS) entry which is preliminary data.</text>
</comment>
<feature type="modified residue" description="4-aspartylphosphate" evidence="2">
    <location>
        <position position="62"/>
    </location>
</feature>
<name>A0A973A706_9GAMM</name>
<dbReference type="Gene3D" id="3.40.50.2300">
    <property type="match status" value="1"/>
</dbReference>
<dbReference type="PROSITE" id="PS50110">
    <property type="entry name" value="RESPONSE_REGULATORY"/>
    <property type="match status" value="1"/>
</dbReference>
<dbReference type="InterPro" id="IPR011006">
    <property type="entry name" value="CheY-like_superfamily"/>
</dbReference>
<dbReference type="EMBL" id="JABMOJ010000080">
    <property type="protein sequence ID" value="NQV64184.1"/>
    <property type="molecule type" value="Genomic_DNA"/>
</dbReference>
<dbReference type="AlphaFoldDB" id="A0A973A706"/>
<dbReference type="PANTHER" id="PTHR44591:SF3">
    <property type="entry name" value="RESPONSE REGULATORY DOMAIN-CONTAINING PROTEIN"/>
    <property type="match status" value="1"/>
</dbReference>
<evidence type="ECO:0000256" key="2">
    <source>
        <dbReference type="PROSITE-ProRule" id="PRU00169"/>
    </source>
</evidence>
<keyword evidence="1 2" id="KW-0597">Phosphoprotein</keyword>
<dbReference type="Pfam" id="PF11849">
    <property type="entry name" value="DUF3369"/>
    <property type="match status" value="1"/>
</dbReference>
<dbReference type="Proteomes" id="UP000754644">
    <property type="component" value="Unassembled WGS sequence"/>
</dbReference>
<dbReference type="SMART" id="SM00448">
    <property type="entry name" value="REC"/>
    <property type="match status" value="1"/>
</dbReference>
<feature type="domain" description="Response regulatory" evidence="3">
    <location>
        <begin position="7"/>
        <end position="131"/>
    </location>
</feature>
<proteinExistence type="predicted"/>